<feature type="chain" id="PRO_5040779516" description="Secreted peptide" evidence="1">
    <location>
        <begin position="22"/>
        <end position="79"/>
    </location>
</feature>
<reference evidence="2" key="2">
    <citation type="journal article" date="2023" name="Proc. Natl. Acad. Sci. U.S.A.">
        <title>A global phylogenomic analysis of the shiitake genus Lentinula.</title>
        <authorList>
            <person name="Sierra-Patev S."/>
            <person name="Min B."/>
            <person name="Naranjo-Ortiz M."/>
            <person name="Looney B."/>
            <person name="Konkel Z."/>
            <person name="Slot J.C."/>
            <person name="Sakamoto Y."/>
            <person name="Steenwyk J.L."/>
            <person name="Rokas A."/>
            <person name="Carro J."/>
            <person name="Camarero S."/>
            <person name="Ferreira P."/>
            <person name="Molpeceres G."/>
            <person name="Ruiz-Duenas F.J."/>
            <person name="Serrano A."/>
            <person name="Henrissat B."/>
            <person name="Drula E."/>
            <person name="Hughes K.W."/>
            <person name="Mata J.L."/>
            <person name="Ishikawa N.K."/>
            <person name="Vargas-Isla R."/>
            <person name="Ushijima S."/>
            <person name="Smith C.A."/>
            <person name="Donoghue J."/>
            <person name="Ahrendt S."/>
            <person name="Andreopoulos W."/>
            <person name="He G."/>
            <person name="LaButti K."/>
            <person name="Lipzen A."/>
            <person name="Ng V."/>
            <person name="Riley R."/>
            <person name="Sandor L."/>
            <person name="Barry K."/>
            <person name="Martinez A.T."/>
            <person name="Xiao Y."/>
            <person name="Gibbons J.G."/>
            <person name="Terashima K."/>
            <person name="Grigoriev I.V."/>
            <person name="Hibbett D."/>
        </authorList>
    </citation>
    <scope>NUCLEOTIDE SEQUENCE</scope>
    <source>
        <strain evidence="2">Sp2 HRB7682 ss15</strain>
    </source>
</reference>
<keyword evidence="1" id="KW-0732">Signal</keyword>
<dbReference type="Proteomes" id="UP001150238">
    <property type="component" value="Unassembled WGS sequence"/>
</dbReference>
<proteinExistence type="predicted"/>
<reference evidence="2" key="1">
    <citation type="submission" date="2022-08" db="EMBL/GenBank/DDBJ databases">
        <authorList>
            <consortium name="DOE Joint Genome Institute"/>
            <person name="Min B."/>
            <person name="Riley R."/>
            <person name="Sierra-Patev S."/>
            <person name="Naranjo-Ortiz M."/>
            <person name="Looney B."/>
            <person name="Konkel Z."/>
            <person name="Slot J.C."/>
            <person name="Sakamoto Y."/>
            <person name="Steenwyk J.L."/>
            <person name="Rokas A."/>
            <person name="Carro J."/>
            <person name="Camarero S."/>
            <person name="Ferreira P."/>
            <person name="Molpeceres G."/>
            <person name="Ruiz-Duenas F.J."/>
            <person name="Serrano A."/>
            <person name="Henrissat B."/>
            <person name="Drula E."/>
            <person name="Hughes K.W."/>
            <person name="Mata J.L."/>
            <person name="Ishikawa N.K."/>
            <person name="Vargas-Isla R."/>
            <person name="Ushijima S."/>
            <person name="Smith C.A."/>
            <person name="Ahrendt S."/>
            <person name="Andreopoulos W."/>
            <person name="He G."/>
            <person name="Labutti K."/>
            <person name="Lipzen A."/>
            <person name="Ng V."/>
            <person name="Sandor L."/>
            <person name="Barry K."/>
            <person name="Martinez A.T."/>
            <person name="Xiao Y."/>
            <person name="Gibbons J.G."/>
            <person name="Terashima K."/>
            <person name="Hibbett D.S."/>
            <person name="Grigoriev I.V."/>
        </authorList>
    </citation>
    <scope>NUCLEOTIDE SEQUENCE</scope>
    <source>
        <strain evidence="2">Sp2 HRB7682 ss15</strain>
    </source>
</reference>
<gene>
    <name evidence="2" type="ORF">C8J55DRAFT_495263</name>
</gene>
<feature type="signal peptide" evidence="1">
    <location>
        <begin position="1"/>
        <end position="21"/>
    </location>
</feature>
<dbReference type="EMBL" id="JANVFS010000001">
    <property type="protein sequence ID" value="KAJ4495919.1"/>
    <property type="molecule type" value="Genomic_DNA"/>
</dbReference>
<name>A0A9W9B1G7_9AGAR</name>
<dbReference type="AlphaFoldDB" id="A0A9W9B1G7"/>
<sequence length="79" mass="8995">MPAHLPFGLLPLFLLYIVSRCRNHREIGVPPLPVLLNCCLPAFASIFIPIGSLCGWNVRVHLVFHRRPYFLESRLGEVT</sequence>
<evidence type="ECO:0008006" key="4">
    <source>
        <dbReference type="Google" id="ProtNLM"/>
    </source>
</evidence>
<evidence type="ECO:0000256" key="1">
    <source>
        <dbReference type="SAM" id="SignalP"/>
    </source>
</evidence>
<evidence type="ECO:0000313" key="2">
    <source>
        <dbReference type="EMBL" id="KAJ4495919.1"/>
    </source>
</evidence>
<protein>
    <recommendedName>
        <fullName evidence="4">Secreted peptide</fullName>
    </recommendedName>
</protein>
<accession>A0A9W9B1G7</accession>
<organism evidence="2 3">
    <name type="scientific">Lentinula lateritia</name>
    <dbReference type="NCBI Taxonomy" id="40482"/>
    <lineage>
        <taxon>Eukaryota</taxon>
        <taxon>Fungi</taxon>
        <taxon>Dikarya</taxon>
        <taxon>Basidiomycota</taxon>
        <taxon>Agaricomycotina</taxon>
        <taxon>Agaricomycetes</taxon>
        <taxon>Agaricomycetidae</taxon>
        <taxon>Agaricales</taxon>
        <taxon>Marasmiineae</taxon>
        <taxon>Omphalotaceae</taxon>
        <taxon>Lentinula</taxon>
    </lineage>
</organism>
<evidence type="ECO:0000313" key="3">
    <source>
        <dbReference type="Proteomes" id="UP001150238"/>
    </source>
</evidence>
<comment type="caution">
    <text evidence="2">The sequence shown here is derived from an EMBL/GenBank/DDBJ whole genome shotgun (WGS) entry which is preliminary data.</text>
</comment>